<accession>A0A7I4DNQ4</accession>
<dbReference type="AlphaFoldDB" id="A0A7I4DNQ4"/>
<dbReference type="FunCoup" id="A0A7I4DNQ4">
    <property type="interactions" value="1067"/>
</dbReference>
<proteinExistence type="predicted"/>
<dbReference type="Gramene" id="Pp3c4_930V3.2">
    <property type="protein sequence ID" value="Pp3c4_930V3.2"/>
    <property type="gene ID" value="Pp3c4_930"/>
</dbReference>
<feature type="signal peptide" evidence="1">
    <location>
        <begin position="1"/>
        <end position="16"/>
    </location>
</feature>
<dbReference type="PANTHER" id="PTHR34970">
    <property type="entry name" value="ABC TRANSPORTER A FAMILY PROTEIN"/>
    <property type="match status" value="1"/>
</dbReference>
<dbReference type="InParanoid" id="A0A7I4DNQ4"/>
<dbReference type="EnsemblPlants" id="Pp3c4_930V3.2">
    <property type="protein sequence ID" value="Pp3c4_930V3.2"/>
    <property type="gene ID" value="Pp3c4_930"/>
</dbReference>
<dbReference type="EMBL" id="ABEU02000004">
    <property type="status" value="NOT_ANNOTATED_CDS"/>
    <property type="molecule type" value="Genomic_DNA"/>
</dbReference>
<organism evidence="2 3">
    <name type="scientific">Physcomitrium patens</name>
    <name type="common">Spreading-leaved earth moss</name>
    <name type="synonym">Physcomitrella patens</name>
    <dbReference type="NCBI Taxonomy" id="3218"/>
    <lineage>
        <taxon>Eukaryota</taxon>
        <taxon>Viridiplantae</taxon>
        <taxon>Streptophyta</taxon>
        <taxon>Embryophyta</taxon>
        <taxon>Bryophyta</taxon>
        <taxon>Bryophytina</taxon>
        <taxon>Bryopsida</taxon>
        <taxon>Funariidae</taxon>
        <taxon>Funariales</taxon>
        <taxon>Funariaceae</taxon>
        <taxon>Physcomitrium</taxon>
    </lineage>
</organism>
<name>A0A7I4DNQ4_PHYPA</name>
<evidence type="ECO:0000256" key="1">
    <source>
        <dbReference type="SAM" id="SignalP"/>
    </source>
</evidence>
<reference evidence="2" key="3">
    <citation type="submission" date="2020-12" db="UniProtKB">
        <authorList>
            <consortium name="EnsemblPlants"/>
        </authorList>
    </citation>
    <scope>IDENTIFICATION</scope>
</reference>
<keyword evidence="3" id="KW-1185">Reference proteome</keyword>
<protein>
    <submittedName>
        <fullName evidence="2">Uncharacterized protein</fullName>
    </submittedName>
</protein>
<evidence type="ECO:0000313" key="3">
    <source>
        <dbReference type="Proteomes" id="UP000006727"/>
    </source>
</evidence>
<reference evidence="2 3" key="1">
    <citation type="journal article" date="2008" name="Science">
        <title>The Physcomitrella genome reveals evolutionary insights into the conquest of land by plants.</title>
        <authorList>
            <person name="Rensing S."/>
            <person name="Lang D."/>
            <person name="Zimmer A."/>
            <person name="Terry A."/>
            <person name="Salamov A."/>
            <person name="Shapiro H."/>
            <person name="Nishiyama T."/>
            <person name="Perroud P.-F."/>
            <person name="Lindquist E."/>
            <person name="Kamisugi Y."/>
            <person name="Tanahashi T."/>
            <person name="Sakakibara K."/>
            <person name="Fujita T."/>
            <person name="Oishi K."/>
            <person name="Shin-I T."/>
            <person name="Kuroki Y."/>
            <person name="Toyoda A."/>
            <person name="Suzuki Y."/>
            <person name="Hashimoto A."/>
            <person name="Yamaguchi K."/>
            <person name="Sugano A."/>
            <person name="Kohara Y."/>
            <person name="Fujiyama A."/>
            <person name="Anterola A."/>
            <person name="Aoki S."/>
            <person name="Ashton N."/>
            <person name="Barbazuk W.B."/>
            <person name="Barker E."/>
            <person name="Bennetzen J."/>
            <person name="Bezanilla M."/>
            <person name="Blankenship R."/>
            <person name="Cho S.H."/>
            <person name="Dutcher S."/>
            <person name="Estelle M."/>
            <person name="Fawcett J.A."/>
            <person name="Gundlach H."/>
            <person name="Hanada K."/>
            <person name="Heyl A."/>
            <person name="Hicks K.A."/>
            <person name="Hugh J."/>
            <person name="Lohr M."/>
            <person name="Mayer K."/>
            <person name="Melkozernov A."/>
            <person name="Murata T."/>
            <person name="Nelson D."/>
            <person name="Pils B."/>
            <person name="Prigge M."/>
            <person name="Reiss B."/>
            <person name="Renner T."/>
            <person name="Rombauts S."/>
            <person name="Rushton P."/>
            <person name="Sanderfoot A."/>
            <person name="Schween G."/>
            <person name="Shiu S.-H."/>
            <person name="Stueber K."/>
            <person name="Theodoulou F.L."/>
            <person name="Tu H."/>
            <person name="Van de Peer Y."/>
            <person name="Verrier P.J."/>
            <person name="Waters E."/>
            <person name="Wood A."/>
            <person name="Yang L."/>
            <person name="Cove D."/>
            <person name="Cuming A."/>
            <person name="Hasebe M."/>
            <person name="Lucas S."/>
            <person name="Mishler D.B."/>
            <person name="Reski R."/>
            <person name="Grigoriev I."/>
            <person name="Quatrano R.S."/>
            <person name="Boore J.L."/>
        </authorList>
    </citation>
    <scope>NUCLEOTIDE SEQUENCE [LARGE SCALE GENOMIC DNA]</scope>
    <source>
        <strain evidence="2 3">cv. Gransden 2004</strain>
    </source>
</reference>
<reference evidence="2 3" key="2">
    <citation type="journal article" date="2018" name="Plant J.">
        <title>The Physcomitrella patens chromosome-scale assembly reveals moss genome structure and evolution.</title>
        <authorList>
            <person name="Lang D."/>
            <person name="Ullrich K.K."/>
            <person name="Murat F."/>
            <person name="Fuchs J."/>
            <person name="Jenkins J."/>
            <person name="Haas F.B."/>
            <person name="Piednoel M."/>
            <person name="Gundlach H."/>
            <person name="Van Bel M."/>
            <person name="Meyberg R."/>
            <person name="Vives C."/>
            <person name="Morata J."/>
            <person name="Symeonidi A."/>
            <person name="Hiss M."/>
            <person name="Muchero W."/>
            <person name="Kamisugi Y."/>
            <person name="Saleh O."/>
            <person name="Blanc G."/>
            <person name="Decker E.L."/>
            <person name="van Gessel N."/>
            <person name="Grimwood J."/>
            <person name="Hayes R.D."/>
            <person name="Graham S.W."/>
            <person name="Gunter L.E."/>
            <person name="McDaniel S.F."/>
            <person name="Hoernstein S.N.W."/>
            <person name="Larsson A."/>
            <person name="Li F.W."/>
            <person name="Perroud P.F."/>
            <person name="Phillips J."/>
            <person name="Ranjan P."/>
            <person name="Rokshar D.S."/>
            <person name="Rothfels C.J."/>
            <person name="Schneider L."/>
            <person name="Shu S."/>
            <person name="Stevenson D.W."/>
            <person name="Thummler F."/>
            <person name="Tillich M."/>
            <person name="Villarreal Aguilar J.C."/>
            <person name="Widiez T."/>
            <person name="Wong G.K."/>
            <person name="Wymore A."/>
            <person name="Zhang Y."/>
            <person name="Zimmer A.D."/>
            <person name="Quatrano R.S."/>
            <person name="Mayer K.F.X."/>
            <person name="Goodstein D."/>
            <person name="Casacuberta J.M."/>
            <person name="Vandepoele K."/>
            <person name="Reski R."/>
            <person name="Cuming A.C."/>
            <person name="Tuskan G.A."/>
            <person name="Maumus F."/>
            <person name="Salse J."/>
            <person name="Schmutz J."/>
            <person name="Rensing S.A."/>
        </authorList>
    </citation>
    <scope>NUCLEOTIDE SEQUENCE [LARGE SCALE GENOMIC DNA]</scope>
    <source>
        <strain evidence="2 3">cv. Gransden 2004</strain>
    </source>
</reference>
<evidence type="ECO:0000313" key="2">
    <source>
        <dbReference type="EnsemblPlants" id="Pp3c4_930V3.2"/>
    </source>
</evidence>
<keyword evidence="1" id="KW-0732">Signal</keyword>
<feature type="chain" id="PRO_5029801366" evidence="1">
    <location>
        <begin position="17"/>
        <end position="86"/>
    </location>
</feature>
<dbReference type="PANTHER" id="PTHR34970:SF5">
    <property type="entry name" value="PROTEIN, PUTATIVE-RELATED"/>
    <property type="match status" value="1"/>
</dbReference>
<sequence length="86" mass="9476">MFRVRAASFFTGFAVASGIAMFQLQRDVWGSHHILADEAERYYSQLEKRIQHLERVTGVGAPSSQPTQVSSLTTAFGKCDILGVSI</sequence>
<dbReference type="Proteomes" id="UP000006727">
    <property type="component" value="Chromosome 4"/>
</dbReference>